<feature type="transmembrane region" description="Helical" evidence="7">
    <location>
        <begin position="39"/>
        <end position="61"/>
    </location>
</feature>
<feature type="transmembrane region" description="Helical" evidence="7">
    <location>
        <begin position="326"/>
        <end position="344"/>
    </location>
</feature>
<feature type="transmembrane region" description="Helical" evidence="7">
    <location>
        <begin position="269"/>
        <end position="294"/>
    </location>
</feature>
<keyword evidence="5 7" id="KW-0472">Membrane</keyword>
<dbReference type="GO" id="GO:0022857">
    <property type="term" value="F:transmembrane transporter activity"/>
    <property type="evidence" value="ECO:0007669"/>
    <property type="project" value="InterPro"/>
</dbReference>
<dbReference type="PROSITE" id="PS00218">
    <property type="entry name" value="AMINO_ACID_PERMEASE_1"/>
    <property type="match status" value="1"/>
</dbReference>
<keyword evidence="3 7" id="KW-0812">Transmembrane</keyword>
<name>A0AAW0A7A7_9AGAR</name>
<dbReference type="Pfam" id="PF13520">
    <property type="entry name" value="AA_permease_2"/>
    <property type="match status" value="1"/>
</dbReference>
<comment type="subcellular location">
    <subcellularLocation>
        <location evidence="1">Membrane</location>
        <topology evidence="1">Multi-pass membrane protein</topology>
    </subcellularLocation>
</comment>
<feature type="transmembrane region" description="Helical" evidence="7">
    <location>
        <begin position="474"/>
        <end position="492"/>
    </location>
</feature>
<evidence type="ECO:0000313" key="8">
    <source>
        <dbReference type="EMBL" id="KAK7001694.1"/>
    </source>
</evidence>
<keyword evidence="4 7" id="KW-1133">Transmembrane helix</keyword>
<evidence type="ECO:0000256" key="5">
    <source>
        <dbReference type="ARBA" id="ARBA00023136"/>
    </source>
</evidence>
<evidence type="ECO:0000256" key="7">
    <source>
        <dbReference type="SAM" id="Phobius"/>
    </source>
</evidence>
<reference evidence="8 9" key="1">
    <citation type="journal article" date="2024" name="J Genomics">
        <title>Draft genome sequencing and assembly of Favolaschia claudopus CIRM-BRFM 2984 isolated from oak limbs.</title>
        <authorList>
            <person name="Navarro D."/>
            <person name="Drula E."/>
            <person name="Chaduli D."/>
            <person name="Cazenave R."/>
            <person name="Ahrendt S."/>
            <person name="Wang J."/>
            <person name="Lipzen A."/>
            <person name="Daum C."/>
            <person name="Barry K."/>
            <person name="Grigoriev I.V."/>
            <person name="Favel A."/>
            <person name="Rosso M.N."/>
            <person name="Martin F."/>
        </authorList>
    </citation>
    <scope>NUCLEOTIDE SEQUENCE [LARGE SCALE GENOMIC DNA]</scope>
    <source>
        <strain evidence="8 9">CIRM-BRFM 2984</strain>
    </source>
</reference>
<evidence type="ECO:0000256" key="6">
    <source>
        <dbReference type="SAM" id="MobiDB-lite"/>
    </source>
</evidence>
<feature type="region of interest" description="Disordered" evidence="6">
    <location>
        <begin position="1"/>
        <end position="20"/>
    </location>
</feature>
<dbReference type="PANTHER" id="PTHR45649:SF6">
    <property type="entry name" value="GABA-SPECIFIC PERMEASE"/>
    <property type="match status" value="1"/>
</dbReference>
<dbReference type="Proteomes" id="UP001362999">
    <property type="component" value="Unassembled WGS sequence"/>
</dbReference>
<comment type="caution">
    <text evidence="8">The sequence shown here is derived from an EMBL/GenBank/DDBJ whole genome shotgun (WGS) entry which is preliminary data.</text>
</comment>
<dbReference type="AlphaFoldDB" id="A0AAW0A7A7"/>
<evidence type="ECO:0000256" key="4">
    <source>
        <dbReference type="ARBA" id="ARBA00022989"/>
    </source>
</evidence>
<feature type="transmembrane region" description="Helical" evidence="7">
    <location>
        <begin position="444"/>
        <end position="462"/>
    </location>
</feature>
<evidence type="ECO:0000256" key="2">
    <source>
        <dbReference type="ARBA" id="ARBA00022448"/>
    </source>
</evidence>
<dbReference type="Gene3D" id="1.20.1740.10">
    <property type="entry name" value="Amino acid/polyamine transporter I"/>
    <property type="match status" value="1"/>
</dbReference>
<dbReference type="GO" id="GO:0006865">
    <property type="term" value="P:amino acid transport"/>
    <property type="evidence" value="ECO:0007669"/>
    <property type="project" value="InterPro"/>
</dbReference>
<gene>
    <name evidence="8" type="ORF">R3P38DRAFT_3046966</name>
</gene>
<feature type="transmembrane region" description="Helical" evidence="7">
    <location>
        <begin position="165"/>
        <end position="187"/>
    </location>
</feature>
<organism evidence="8 9">
    <name type="scientific">Favolaschia claudopus</name>
    <dbReference type="NCBI Taxonomy" id="2862362"/>
    <lineage>
        <taxon>Eukaryota</taxon>
        <taxon>Fungi</taxon>
        <taxon>Dikarya</taxon>
        <taxon>Basidiomycota</taxon>
        <taxon>Agaricomycotina</taxon>
        <taxon>Agaricomycetes</taxon>
        <taxon>Agaricomycetidae</taxon>
        <taxon>Agaricales</taxon>
        <taxon>Marasmiineae</taxon>
        <taxon>Mycenaceae</taxon>
        <taxon>Favolaschia</taxon>
    </lineage>
</organism>
<dbReference type="PIRSF" id="PIRSF006060">
    <property type="entry name" value="AA_transporter"/>
    <property type="match status" value="1"/>
</dbReference>
<dbReference type="PANTHER" id="PTHR45649">
    <property type="entry name" value="AMINO-ACID PERMEASE BAT1"/>
    <property type="match status" value="1"/>
</dbReference>
<feature type="compositionally biased region" description="Polar residues" evidence="6">
    <location>
        <begin position="7"/>
        <end position="20"/>
    </location>
</feature>
<proteinExistence type="predicted"/>
<feature type="transmembrane region" description="Helical" evidence="7">
    <location>
        <begin position="127"/>
        <end position="153"/>
    </location>
</feature>
<dbReference type="EMBL" id="JAWWNJ010000082">
    <property type="protein sequence ID" value="KAK7001694.1"/>
    <property type="molecule type" value="Genomic_DNA"/>
</dbReference>
<keyword evidence="2" id="KW-0813">Transport</keyword>
<dbReference type="GO" id="GO:0016020">
    <property type="term" value="C:membrane"/>
    <property type="evidence" value="ECO:0007669"/>
    <property type="project" value="UniProtKB-SubCell"/>
</dbReference>
<feature type="transmembrane region" description="Helical" evidence="7">
    <location>
        <begin position="379"/>
        <end position="397"/>
    </location>
</feature>
<evidence type="ECO:0000256" key="3">
    <source>
        <dbReference type="ARBA" id="ARBA00022692"/>
    </source>
</evidence>
<sequence>MSHKSLPKTTSEEGQPSNDTTVLANLGYRQELKREFTTLEMFGFGFSIIAIVPSIASVLFYSVPNGGPPAMIWGWAVSSIFIMFIGLAMAELASAAPTSGGLYYWTYKYSSPRYGNFLSWMVGYTNTITYVAGTAGLAWGTATAIMAAAAISTDGDFVPSVYQTYGVYIAVLVTYGFIASCATRILAFIQRGVILLNLLLVLVMIIALPAATPLELRNHAKYAFGGFENLTTWPSGFAFILSFLAPLWTIGGFDAGVHISEEALNASVAVPWAIIYACGVGTTLGFFVQIALAFCMGPDTIDILSSPVQQPMATILLNSFGKRGMLAVWSFVIVALILGGSGLLISSSRQIFAFSRDGALVFASFLYNINPTTGTPVRSVWFSVGCAALLGLVAFGGPSAAGAIFSLGVVGQYVANCIPISARFLGGQEFKRGPFHLGPFSRPVAFIAVLWMLFMTVVLMFPAARDPDSQSMNYTVVVLGGVLLIALAYYFVPVYGGVNWFQGPKANVDMELERSESEEKVDAA</sequence>
<evidence type="ECO:0000256" key="1">
    <source>
        <dbReference type="ARBA" id="ARBA00004141"/>
    </source>
</evidence>
<feature type="transmembrane region" description="Helical" evidence="7">
    <location>
        <begin position="73"/>
        <end position="106"/>
    </location>
</feature>
<accession>A0AAW0A7A7</accession>
<evidence type="ECO:0000313" key="9">
    <source>
        <dbReference type="Proteomes" id="UP001362999"/>
    </source>
</evidence>
<feature type="transmembrane region" description="Helical" evidence="7">
    <location>
        <begin position="194"/>
        <end position="212"/>
    </location>
</feature>
<feature type="transmembrane region" description="Helical" evidence="7">
    <location>
        <begin position="232"/>
        <end position="257"/>
    </location>
</feature>
<dbReference type="InterPro" id="IPR002293">
    <property type="entry name" value="AA/rel_permease1"/>
</dbReference>
<keyword evidence="9" id="KW-1185">Reference proteome</keyword>
<protein>
    <submittedName>
        <fullName evidence="8">APC amino acid permease</fullName>
    </submittedName>
</protein>
<dbReference type="InterPro" id="IPR004840">
    <property type="entry name" value="Amino_acid_permease_CS"/>
</dbReference>